<name>A0ABU8NBG7_9PSEU</name>
<evidence type="ECO:0000256" key="8">
    <source>
        <dbReference type="SAM" id="MobiDB-lite"/>
    </source>
</evidence>
<evidence type="ECO:0000256" key="1">
    <source>
        <dbReference type="ARBA" id="ARBA00004370"/>
    </source>
</evidence>
<dbReference type="InterPro" id="IPR050487">
    <property type="entry name" value="FtsQ_DivIB"/>
</dbReference>
<keyword evidence="7" id="KW-0131">Cell cycle</keyword>
<dbReference type="EMBL" id="JBBEGL010000006">
    <property type="protein sequence ID" value="MEJ2888998.1"/>
    <property type="molecule type" value="Genomic_DNA"/>
</dbReference>
<dbReference type="Pfam" id="PF08478">
    <property type="entry name" value="POTRA_1"/>
    <property type="match status" value="1"/>
</dbReference>
<dbReference type="PROSITE" id="PS51779">
    <property type="entry name" value="POTRA"/>
    <property type="match status" value="1"/>
</dbReference>
<comment type="caution">
    <text evidence="11">The sequence shown here is derived from an EMBL/GenBank/DDBJ whole genome shotgun (WGS) entry which is preliminary data.</text>
</comment>
<organism evidence="11 12">
    <name type="scientific">Actinomycetospora aeridis</name>
    <dbReference type="NCBI Taxonomy" id="3129231"/>
    <lineage>
        <taxon>Bacteria</taxon>
        <taxon>Bacillati</taxon>
        <taxon>Actinomycetota</taxon>
        <taxon>Actinomycetes</taxon>
        <taxon>Pseudonocardiales</taxon>
        <taxon>Pseudonocardiaceae</taxon>
        <taxon>Actinomycetospora</taxon>
    </lineage>
</organism>
<keyword evidence="5 9" id="KW-1133">Transmembrane helix</keyword>
<evidence type="ECO:0000259" key="10">
    <source>
        <dbReference type="PROSITE" id="PS51779"/>
    </source>
</evidence>
<accession>A0ABU8NBG7</accession>
<protein>
    <submittedName>
        <fullName evidence="11">FtsQ-type POTRA domain-containing protein</fullName>
    </submittedName>
</protein>
<evidence type="ECO:0000256" key="5">
    <source>
        <dbReference type="ARBA" id="ARBA00022989"/>
    </source>
</evidence>
<dbReference type="PANTHER" id="PTHR37820:SF1">
    <property type="entry name" value="CELL DIVISION PROTEIN FTSQ"/>
    <property type="match status" value="1"/>
</dbReference>
<dbReference type="InterPro" id="IPR034746">
    <property type="entry name" value="POTRA"/>
</dbReference>
<feature type="region of interest" description="Disordered" evidence="8">
    <location>
        <begin position="1"/>
        <end position="74"/>
    </location>
</feature>
<evidence type="ECO:0000256" key="6">
    <source>
        <dbReference type="ARBA" id="ARBA00023136"/>
    </source>
</evidence>
<dbReference type="Proteomes" id="UP001370100">
    <property type="component" value="Unassembled WGS sequence"/>
</dbReference>
<gene>
    <name evidence="11" type="ORF">WCD41_21240</name>
</gene>
<proteinExistence type="predicted"/>
<keyword evidence="4 9" id="KW-0812">Transmembrane</keyword>
<evidence type="ECO:0000256" key="4">
    <source>
        <dbReference type="ARBA" id="ARBA00022692"/>
    </source>
</evidence>
<dbReference type="RefSeq" id="WP_337716136.1">
    <property type="nucleotide sequence ID" value="NZ_JBBEGL010000006.1"/>
</dbReference>
<evidence type="ECO:0000256" key="9">
    <source>
        <dbReference type="SAM" id="Phobius"/>
    </source>
</evidence>
<reference evidence="11 12" key="1">
    <citation type="submission" date="2024-03" db="EMBL/GenBank/DDBJ databases">
        <title>Actinomycetospora sp. OC33-EN06, a novel actinomycete isolated from wild orchid (Aerides multiflora).</title>
        <authorList>
            <person name="Suriyachadkun C."/>
        </authorList>
    </citation>
    <scope>NUCLEOTIDE SEQUENCE [LARGE SCALE GENOMIC DNA]</scope>
    <source>
        <strain evidence="11 12">OC33-EN06</strain>
    </source>
</reference>
<evidence type="ECO:0000313" key="12">
    <source>
        <dbReference type="Proteomes" id="UP001370100"/>
    </source>
</evidence>
<keyword evidence="3" id="KW-0132">Cell division</keyword>
<keyword evidence="6 9" id="KW-0472">Membrane</keyword>
<feature type="compositionally biased region" description="Basic and acidic residues" evidence="8">
    <location>
        <begin position="24"/>
        <end position="46"/>
    </location>
</feature>
<comment type="subcellular location">
    <subcellularLocation>
        <location evidence="1">Membrane</location>
    </subcellularLocation>
</comment>
<feature type="compositionally biased region" description="Low complexity" evidence="8">
    <location>
        <begin position="51"/>
        <end position="62"/>
    </location>
</feature>
<dbReference type="InterPro" id="IPR013685">
    <property type="entry name" value="POTRA_FtsQ_type"/>
</dbReference>
<keyword evidence="12" id="KW-1185">Reference proteome</keyword>
<feature type="compositionally biased region" description="Low complexity" evidence="8">
    <location>
        <begin position="1"/>
        <end position="21"/>
    </location>
</feature>
<dbReference type="PANTHER" id="PTHR37820">
    <property type="entry name" value="CELL DIVISION PROTEIN DIVIB"/>
    <property type="match status" value="1"/>
</dbReference>
<dbReference type="Gene3D" id="3.10.20.310">
    <property type="entry name" value="membrane protein fhac"/>
    <property type="match status" value="1"/>
</dbReference>
<evidence type="ECO:0000256" key="2">
    <source>
        <dbReference type="ARBA" id="ARBA00022475"/>
    </source>
</evidence>
<feature type="transmembrane region" description="Helical" evidence="9">
    <location>
        <begin position="81"/>
        <end position="101"/>
    </location>
</feature>
<sequence>MNGPARPTGRPGRSGRASRTGRAGRGERGARTDRPERADRRDERRHGGAGARPEGAASGSPGRARRPRPAVSGTVRRRRGLWAGLAVGLLLVAAAVYLTVWSPLLDVREVQVVGAAPDQVEAVRAAAAVEPATSLLWLDTDDIGERVRTLPRVATVDVARDWPGTLVVTVAEREPILATPAPGGGVVLVDATGLGYRTMPARPPGVPALTLPPGLLPSPDEPGTRAAADVVVALPASLRADLVEVRANGPYDVAFVLTGDREVRWGADADNERKAAVLAALLTRPGSVYDVSTPDLAVVR</sequence>
<keyword evidence="2" id="KW-1003">Cell membrane</keyword>
<evidence type="ECO:0000256" key="7">
    <source>
        <dbReference type="ARBA" id="ARBA00023306"/>
    </source>
</evidence>
<evidence type="ECO:0000256" key="3">
    <source>
        <dbReference type="ARBA" id="ARBA00022618"/>
    </source>
</evidence>
<feature type="domain" description="POTRA" evidence="10">
    <location>
        <begin position="105"/>
        <end position="173"/>
    </location>
</feature>
<evidence type="ECO:0000313" key="11">
    <source>
        <dbReference type="EMBL" id="MEJ2888998.1"/>
    </source>
</evidence>